<evidence type="ECO:0000313" key="1">
    <source>
        <dbReference type="EMBL" id="ANZ50654.1"/>
    </source>
</evidence>
<proteinExistence type="predicted"/>
<evidence type="ECO:0000313" key="2">
    <source>
        <dbReference type="Proteomes" id="UP000221949"/>
    </source>
</evidence>
<dbReference type="EMBL" id="KX397373">
    <property type="protein sequence ID" value="ANZ50654.1"/>
    <property type="molecule type" value="Genomic_DNA"/>
</dbReference>
<dbReference type="Proteomes" id="UP000221949">
    <property type="component" value="Segment"/>
</dbReference>
<reference evidence="2" key="1">
    <citation type="submission" date="2016-06" db="EMBL/GenBank/DDBJ databases">
        <authorList>
            <person name="Berg J.A."/>
            <person name="Stratton M.L."/>
            <person name="Esplin I.D."/>
            <person name="Jensen G.L."/>
            <person name="Merrill B.D."/>
            <person name="Breakwell D.P."/>
            <person name="Hope S."/>
            <person name="Grose J.H."/>
        </authorList>
    </citation>
    <scope>NUCLEOTIDE SEQUENCE [LARGE SCALE GENOMIC DNA]</scope>
</reference>
<organism evidence="1 2">
    <name type="scientific">Erwinia phage vB_EamM_Stratton</name>
    <dbReference type="NCBI Taxonomy" id="1883378"/>
    <lineage>
        <taxon>Viruses</taxon>
        <taxon>Duplodnaviria</taxon>
        <taxon>Heunggongvirae</taxon>
        <taxon>Uroviricota</taxon>
        <taxon>Caudoviricetes</taxon>
        <taxon>Chimalliviridae</taxon>
        <taxon>Erskinevirus</taxon>
        <taxon>Erskinevirus EaH2</taxon>
    </lineage>
</organism>
<sequence length="244" mass="28224">MKRVVSESLTLHAQSLIKCVEKYGWDSWLSHLRLMDDTVERDWDKLEAVGAEAARDVVAELVTDTIARYNARCDEPIPKTVPPQIPALPTVDRQACRIWTMEELYDEHIRMLKPDVLITGALNWYLTRFWSELCNIGNDWDNDPQLIWYDRQHFHESLKSGTICPLYVITSPQQLHFITEADTYGGLVEAVAEKPMGFFKQGEAWVLTDDMAGYLIDPDDLHSDDDDFIEYWVLTPEALQKTFK</sequence>
<gene>
    <name evidence="1" type="ORF">STRATTON_229</name>
</gene>
<protein>
    <submittedName>
        <fullName evidence="1">Uncharacterized protein</fullName>
    </submittedName>
</protein>
<name>A0A1B2IHE5_9CAUD</name>
<accession>A0A1B2IHE5</accession>